<accession>A0ABQ1UN30</accession>
<dbReference type="SUPFAM" id="SSF82861">
    <property type="entry name" value="Mechanosensitive channel protein MscS (YggB), transmembrane region"/>
    <property type="match status" value="1"/>
</dbReference>
<sequence length="298" mass="33531">MEHGDLQTIINSLQESWRNFLESIPSIILGILIITIGYIIARRIGEATRSRIRKRSSDPLMSKFLGNTVKICLSLLAIIYAMNIAGLGNITTFLLSSIGASAIIIGFAFKDIGENFISGIILAFNRPFNVNDTIEVGDLFGKIKSLEFRYTKLKTFDGKDVYIPNSDVLKKPVINYTEDGFFRWDFIVGIAYEDDVEQAKNVILETVNSHPDVIQDSIHENYVAEDQLATSTVNLKVFFWVDTYEFRREAVMVKGQVIKQVKEALASNDFSMPSDIVELKLYSSQKNLPVKLQSPNGQ</sequence>
<comment type="subcellular location">
    <subcellularLocation>
        <location evidence="1">Cell membrane</location>
        <topology evidence="1">Multi-pass membrane protein</topology>
    </subcellularLocation>
</comment>
<evidence type="ECO:0000256" key="7">
    <source>
        <dbReference type="SAM" id="Phobius"/>
    </source>
</evidence>
<evidence type="ECO:0000313" key="10">
    <source>
        <dbReference type="EMBL" id="GGF22116.1"/>
    </source>
</evidence>
<keyword evidence="6 7" id="KW-0472">Membrane</keyword>
<keyword evidence="5 7" id="KW-1133">Transmembrane helix</keyword>
<evidence type="ECO:0000256" key="3">
    <source>
        <dbReference type="ARBA" id="ARBA00022475"/>
    </source>
</evidence>
<evidence type="ECO:0008006" key="12">
    <source>
        <dbReference type="Google" id="ProtNLM"/>
    </source>
</evidence>
<evidence type="ECO:0000256" key="6">
    <source>
        <dbReference type="ARBA" id="ARBA00023136"/>
    </source>
</evidence>
<dbReference type="InterPro" id="IPR049278">
    <property type="entry name" value="MS_channel_C"/>
</dbReference>
<dbReference type="Proteomes" id="UP000647339">
    <property type="component" value="Unassembled WGS sequence"/>
</dbReference>
<evidence type="ECO:0000256" key="1">
    <source>
        <dbReference type="ARBA" id="ARBA00004651"/>
    </source>
</evidence>
<dbReference type="InterPro" id="IPR011014">
    <property type="entry name" value="MscS_channel_TM-2"/>
</dbReference>
<dbReference type="InterPro" id="IPR010920">
    <property type="entry name" value="LSM_dom_sf"/>
</dbReference>
<dbReference type="PANTHER" id="PTHR30221">
    <property type="entry name" value="SMALL-CONDUCTANCE MECHANOSENSITIVE CHANNEL"/>
    <property type="match status" value="1"/>
</dbReference>
<dbReference type="Pfam" id="PF21082">
    <property type="entry name" value="MS_channel_3rd"/>
    <property type="match status" value="1"/>
</dbReference>
<dbReference type="Pfam" id="PF05552">
    <property type="entry name" value="MS_channel_1st_1"/>
    <property type="match status" value="1"/>
</dbReference>
<keyword evidence="3" id="KW-1003">Cell membrane</keyword>
<dbReference type="InterPro" id="IPR006685">
    <property type="entry name" value="MscS_channel_2nd"/>
</dbReference>
<dbReference type="Gene3D" id="2.30.30.60">
    <property type="match status" value="1"/>
</dbReference>
<evidence type="ECO:0000256" key="5">
    <source>
        <dbReference type="ARBA" id="ARBA00022989"/>
    </source>
</evidence>
<dbReference type="Gene3D" id="1.10.287.1260">
    <property type="match status" value="1"/>
</dbReference>
<feature type="domain" description="Mechanosensitive ion channel MscS" evidence="8">
    <location>
        <begin position="114"/>
        <end position="177"/>
    </location>
</feature>
<name>A0ABQ1UN30_9BACT</name>
<dbReference type="InterPro" id="IPR008910">
    <property type="entry name" value="MSC_TM_helix"/>
</dbReference>
<dbReference type="InterPro" id="IPR011066">
    <property type="entry name" value="MscS_channel_C_sf"/>
</dbReference>
<keyword evidence="4 7" id="KW-0812">Transmembrane</keyword>
<dbReference type="Pfam" id="PF00924">
    <property type="entry name" value="MS_channel_2nd"/>
    <property type="match status" value="1"/>
</dbReference>
<reference evidence="11" key="1">
    <citation type="journal article" date="2019" name="Int. J. Syst. Evol. Microbiol.">
        <title>The Global Catalogue of Microorganisms (GCM) 10K type strain sequencing project: providing services to taxonomists for standard genome sequencing and annotation.</title>
        <authorList>
            <consortium name="The Broad Institute Genomics Platform"/>
            <consortium name="The Broad Institute Genome Sequencing Center for Infectious Disease"/>
            <person name="Wu L."/>
            <person name="Ma J."/>
        </authorList>
    </citation>
    <scope>NUCLEOTIDE SEQUENCE [LARGE SCALE GENOMIC DNA]</scope>
    <source>
        <strain evidence="11">CGMCC 1.15407</strain>
    </source>
</reference>
<gene>
    <name evidence="10" type="ORF">GCM10011339_07770</name>
</gene>
<evidence type="ECO:0000256" key="4">
    <source>
        <dbReference type="ARBA" id="ARBA00022692"/>
    </source>
</evidence>
<dbReference type="InterPro" id="IPR045275">
    <property type="entry name" value="MscS_archaea/bacteria_type"/>
</dbReference>
<organism evidence="10 11">
    <name type="scientific">Echinicola rosea</name>
    <dbReference type="NCBI Taxonomy" id="1807691"/>
    <lineage>
        <taxon>Bacteria</taxon>
        <taxon>Pseudomonadati</taxon>
        <taxon>Bacteroidota</taxon>
        <taxon>Cytophagia</taxon>
        <taxon>Cytophagales</taxon>
        <taxon>Cyclobacteriaceae</taxon>
        <taxon>Echinicola</taxon>
    </lineage>
</organism>
<keyword evidence="11" id="KW-1185">Reference proteome</keyword>
<feature type="transmembrane region" description="Helical" evidence="7">
    <location>
        <begin position="20"/>
        <end position="41"/>
    </location>
</feature>
<evidence type="ECO:0000259" key="9">
    <source>
        <dbReference type="Pfam" id="PF21082"/>
    </source>
</evidence>
<comment type="caution">
    <text evidence="10">The sequence shown here is derived from an EMBL/GenBank/DDBJ whole genome shotgun (WGS) entry which is preliminary data.</text>
</comment>
<proteinExistence type="inferred from homology"/>
<feature type="domain" description="Mechanosensitive ion channel MscS C-terminal" evidence="9">
    <location>
        <begin position="186"/>
        <end position="269"/>
    </location>
</feature>
<dbReference type="PANTHER" id="PTHR30221:SF1">
    <property type="entry name" value="SMALL-CONDUCTANCE MECHANOSENSITIVE CHANNEL"/>
    <property type="match status" value="1"/>
</dbReference>
<protein>
    <recommendedName>
        <fullName evidence="12">Mechanosensitive ion channel family protein</fullName>
    </recommendedName>
</protein>
<dbReference type="InterPro" id="IPR023408">
    <property type="entry name" value="MscS_beta-dom_sf"/>
</dbReference>
<evidence type="ECO:0000313" key="11">
    <source>
        <dbReference type="Proteomes" id="UP000647339"/>
    </source>
</evidence>
<dbReference type="SUPFAM" id="SSF50182">
    <property type="entry name" value="Sm-like ribonucleoproteins"/>
    <property type="match status" value="1"/>
</dbReference>
<dbReference type="Gene3D" id="3.30.70.100">
    <property type="match status" value="1"/>
</dbReference>
<dbReference type="RefSeq" id="WP_137401075.1">
    <property type="nucleotide sequence ID" value="NZ_BMIU01000002.1"/>
</dbReference>
<feature type="transmembrane region" description="Helical" evidence="7">
    <location>
        <begin position="87"/>
        <end position="109"/>
    </location>
</feature>
<evidence type="ECO:0000256" key="2">
    <source>
        <dbReference type="ARBA" id="ARBA00008017"/>
    </source>
</evidence>
<evidence type="ECO:0000259" key="8">
    <source>
        <dbReference type="Pfam" id="PF00924"/>
    </source>
</evidence>
<comment type="similarity">
    <text evidence="2">Belongs to the MscS (TC 1.A.23) family.</text>
</comment>
<feature type="transmembrane region" description="Helical" evidence="7">
    <location>
        <begin position="62"/>
        <end position="81"/>
    </location>
</feature>
<dbReference type="SUPFAM" id="SSF82689">
    <property type="entry name" value="Mechanosensitive channel protein MscS (YggB), C-terminal domain"/>
    <property type="match status" value="1"/>
</dbReference>
<dbReference type="EMBL" id="BMIU01000002">
    <property type="protein sequence ID" value="GGF22116.1"/>
    <property type="molecule type" value="Genomic_DNA"/>
</dbReference>